<dbReference type="InterPro" id="IPR011333">
    <property type="entry name" value="SKP1/BTB/POZ_sf"/>
</dbReference>
<keyword evidence="2" id="KW-1185">Reference proteome</keyword>
<dbReference type="SUPFAM" id="SSF54695">
    <property type="entry name" value="POZ domain"/>
    <property type="match status" value="1"/>
</dbReference>
<dbReference type="Gene3D" id="3.30.710.10">
    <property type="entry name" value="Potassium Channel Kv1.1, Chain A"/>
    <property type="match status" value="1"/>
</dbReference>
<evidence type="ECO:0000313" key="2">
    <source>
        <dbReference type="Proteomes" id="UP001215280"/>
    </source>
</evidence>
<dbReference type="EMBL" id="JARJLG010000148">
    <property type="protein sequence ID" value="KAJ7736551.1"/>
    <property type="molecule type" value="Genomic_DNA"/>
</dbReference>
<protein>
    <recommendedName>
        <fullName evidence="3">BTB domain-containing protein</fullName>
    </recommendedName>
</protein>
<accession>A0AAD7I737</accession>
<dbReference type="Proteomes" id="UP001215280">
    <property type="component" value="Unassembled WGS sequence"/>
</dbReference>
<evidence type="ECO:0000313" key="1">
    <source>
        <dbReference type="EMBL" id="KAJ7736551.1"/>
    </source>
</evidence>
<sequence length="316" mass="35606">MSHSGPGCNANGPLEEVPGLWFPADLVILQAGTRIFRVFTTILKEKSPIFADMFSIPQPPSASLEMFDGVPVVRIPDDPVELEAFLKAIFDSEYFMRPPAVVRVEIAIGVLRLAHKYDVHYLRRRALQHLDTVYGRDSISYPGRTIRASLATIAVALEVGAKWLLPNAFYSLSEHAVKEVVMAGPAWDCLGASEKKNCLRVLLHKIQIHPITEILSFLAIPTDEFSACEDYKTCNTIRLYAIQVYPWSLHLDMFNAWGEDDWDRTDGLCEPCLAEAKGAFQRGQQAFWNDLPSVFDLPDWEQLEQMRRAAPAEVRT</sequence>
<reference evidence="1" key="1">
    <citation type="submission" date="2023-03" db="EMBL/GenBank/DDBJ databases">
        <title>Massive genome expansion in bonnet fungi (Mycena s.s.) driven by repeated elements and novel gene families across ecological guilds.</title>
        <authorList>
            <consortium name="Lawrence Berkeley National Laboratory"/>
            <person name="Harder C.B."/>
            <person name="Miyauchi S."/>
            <person name="Viragh M."/>
            <person name="Kuo A."/>
            <person name="Thoen E."/>
            <person name="Andreopoulos B."/>
            <person name="Lu D."/>
            <person name="Skrede I."/>
            <person name="Drula E."/>
            <person name="Henrissat B."/>
            <person name="Morin E."/>
            <person name="Kohler A."/>
            <person name="Barry K."/>
            <person name="LaButti K."/>
            <person name="Morin E."/>
            <person name="Salamov A."/>
            <person name="Lipzen A."/>
            <person name="Mereny Z."/>
            <person name="Hegedus B."/>
            <person name="Baldrian P."/>
            <person name="Stursova M."/>
            <person name="Weitz H."/>
            <person name="Taylor A."/>
            <person name="Grigoriev I.V."/>
            <person name="Nagy L.G."/>
            <person name="Martin F."/>
            <person name="Kauserud H."/>
        </authorList>
    </citation>
    <scope>NUCLEOTIDE SEQUENCE</scope>
    <source>
        <strain evidence="1">CBHHK188m</strain>
    </source>
</reference>
<name>A0AAD7I737_9AGAR</name>
<comment type="caution">
    <text evidence="1">The sequence shown here is derived from an EMBL/GenBank/DDBJ whole genome shotgun (WGS) entry which is preliminary data.</text>
</comment>
<gene>
    <name evidence="1" type="ORF">DFH07DRAFT_944377</name>
</gene>
<evidence type="ECO:0008006" key="3">
    <source>
        <dbReference type="Google" id="ProtNLM"/>
    </source>
</evidence>
<organism evidence="1 2">
    <name type="scientific">Mycena maculata</name>
    <dbReference type="NCBI Taxonomy" id="230809"/>
    <lineage>
        <taxon>Eukaryota</taxon>
        <taxon>Fungi</taxon>
        <taxon>Dikarya</taxon>
        <taxon>Basidiomycota</taxon>
        <taxon>Agaricomycotina</taxon>
        <taxon>Agaricomycetes</taxon>
        <taxon>Agaricomycetidae</taxon>
        <taxon>Agaricales</taxon>
        <taxon>Marasmiineae</taxon>
        <taxon>Mycenaceae</taxon>
        <taxon>Mycena</taxon>
    </lineage>
</organism>
<proteinExistence type="predicted"/>
<dbReference type="AlphaFoldDB" id="A0AAD7I737"/>